<accession>A0A0N4YP50</accession>
<organism evidence="4">
    <name type="scientific">Nippostrongylus brasiliensis</name>
    <name type="common">Rat hookworm</name>
    <dbReference type="NCBI Taxonomy" id="27835"/>
    <lineage>
        <taxon>Eukaryota</taxon>
        <taxon>Metazoa</taxon>
        <taxon>Ecdysozoa</taxon>
        <taxon>Nematoda</taxon>
        <taxon>Chromadorea</taxon>
        <taxon>Rhabditida</taxon>
        <taxon>Rhabditina</taxon>
        <taxon>Rhabditomorpha</taxon>
        <taxon>Strongyloidea</taxon>
        <taxon>Heligmosomidae</taxon>
        <taxon>Nippostrongylus</taxon>
    </lineage>
</organism>
<reference evidence="2 3" key="2">
    <citation type="submission" date="2018-11" db="EMBL/GenBank/DDBJ databases">
        <authorList>
            <consortium name="Pathogen Informatics"/>
        </authorList>
    </citation>
    <scope>NUCLEOTIDE SEQUENCE [LARGE SCALE GENOMIC DNA]</scope>
</reference>
<evidence type="ECO:0000313" key="3">
    <source>
        <dbReference type="Proteomes" id="UP000271162"/>
    </source>
</evidence>
<dbReference type="WBParaSite" id="NBR_0001902101-mRNA-1">
    <property type="protein sequence ID" value="NBR_0001902101-mRNA-1"/>
    <property type="gene ID" value="NBR_0001902101"/>
</dbReference>
<proteinExistence type="predicted"/>
<gene>
    <name evidence="2" type="ORF">NBR_LOCUS19022</name>
</gene>
<dbReference type="Proteomes" id="UP000271162">
    <property type="component" value="Unassembled WGS sequence"/>
</dbReference>
<feature type="region of interest" description="Disordered" evidence="1">
    <location>
        <begin position="1"/>
        <end position="51"/>
    </location>
</feature>
<keyword evidence="3" id="KW-1185">Reference proteome</keyword>
<name>A0A0N4YP50_NIPBR</name>
<dbReference type="AlphaFoldDB" id="A0A0N4YP50"/>
<evidence type="ECO:0000256" key="1">
    <source>
        <dbReference type="SAM" id="MobiDB-lite"/>
    </source>
</evidence>
<evidence type="ECO:0000313" key="4">
    <source>
        <dbReference type="WBParaSite" id="NBR_0001902101-mRNA-1"/>
    </source>
</evidence>
<dbReference type="EMBL" id="UYSL01023846">
    <property type="protein sequence ID" value="VDL82751.1"/>
    <property type="molecule type" value="Genomic_DNA"/>
</dbReference>
<protein>
    <submittedName>
        <fullName evidence="2 4">Uncharacterized protein</fullName>
    </submittedName>
</protein>
<reference evidence="4" key="1">
    <citation type="submission" date="2017-02" db="UniProtKB">
        <authorList>
            <consortium name="WormBaseParasite"/>
        </authorList>
    </citation>
    <scope>IDENTIFICATION</scope>
</reference>
<evidence type="ECO:0000313" key="2">
    <source>
        <dbReference type="EMBL" id="VDL82751.1"/>
    </source>
</evidence>
<sequence>MTNTVTILDAGDRLSSPSPVTVGRKSSAEHSIDNSATSSVEGSESPSAILTLSDVEKSSFAEERDDESEPKTLLQQFGISVEVM</sequence>
<feature type="compositionally biased region" description="Polar residues" evidence="1">
    <location>
        <begin position="33"/>
        <end position="50"/>
    </location>
</feature>